<protein>
    <submittedName>
        <fullName evidence="2">Uncharacterized protein</fullName>
    </submittedName>
</protein>
<dbReference type="EMBL" id="CM014082">
    <property type="protein sequence ID" value="TKS70598.1"/>
    <property type="molecule type" value="Genomic_DNA"/>
</dbReference>
<evidence type="ECO:0000256" key="1">
    <source>
        <dbReference type="SAM" id="MobiDB-lite"/>
    </source>
</evidence>
<dbReference type="AlphaFoldDB" id="A0A4U5U9M5"/>
<evidence type="ECO:0000313" key="3">
    <source>
        <dbReference type="Proteomes" id="UP000298787"/>
    </source>
</evidence>
<accession>A0A4U5U9M5</accession>
<reference evidence="2 3" key="1">
    <citation type="submission" date="2019-01" db="EMBL/GenBank/DDBJ databases">
        <title>Genome Assembly of Collichthys lucidus.</title>
        <authorList>
            <person name="Cai M."/>
            <person name="Xiao S."/>
        </authorList>
    </citation>
    <scope>NUCLEOTIDE SEQUENCE [LARGE SCALE GENOMIC DNA]</scope>
    <source>
        <strain evidence="2">JT15FE1705JMU</strain>
        <tissue evidence="2">Muscle</tissue>
    </source>
</reference>
<dbReference type="Proteomes" id="UP000298787">
    <property type="component" value="Chromosome 5"/>
</dbReference>
<organism evidence="2 3">
    <name type="scientific">Collichthys lucidus</name>
    <name type="common">Big head croaker</name>
    <name type="synonym">Sciaena lucida</name>
    <dbReference type="NCBI Taxonomy" id="240159"/>
    <lineage>
        <taxon>Eukaryota</taxon>
        <taxon>Metazoa</taxon>
        <taxon>Chordata</taxon>
        <taxon>Craniata</taxon>
        <taxon>Vertebrata</taxon>
        <taxon>Euteleostomi</taxon>
        <taxon>Actinopterygii</taxon>
        <taxon>Neopterygii</taxon>
        <taxon>Teleostei</taxon>
        <taxon>Neoteleostei</taxon>
        <taxon>Acanthomorphata</taxon>
        <taxon>Eupercaria</taxon>
        <taxon>Sciaenidae</taxon>
        <taxon>Collichthys</taxon>
    </lineage>
</organism>
<name>A0A4U5U9M5_COLLU</name>
<keyword evidence="3" id="KW-1185">Reference proteome</keyword>
<gene>
    <name evidence="2" type="ORF">D9C73_005954</name>
</gene>
<evidence type="ECO:0000313" key="2">
    <source>
        <dbReference type="EMBL" id="TKS70598.1"/>
    </source>
</evidence>
<feature type="region of interest" description="Disordered" evidence="1">
    <location>
        <begin position="18"/>
        <end position="84"/>
    </location>
</feature>
<sequence>MHRLSVLSKELIWLIGTVERGSLGGPREERGSPSPPRPEEEEDGEERLTFHPWVRIRGGRPHDPPSTRRTLSSPRRGRRTAGARCKSMIEKMKTFLPSGDQKSRWQQKLQI</sequence>
<proteinExistence type="predicted"/>